<reference evidence="3 4" key="1">
    <citation type="journal article" date="2012" name="J. Bacteriol.">
        <title>Genome Sequence of Nitratireductor indicus Type Strain C115.</title>
        <authorList>
            <person name="Lai Q."/>
            <person name="Li G."/>
            <person name="Yu Z."/>
            <person name="Shao Z."/>
        </authorList>
    </citation>
    <scope>NUCLEOTIDE SEQUENCE [LARGE SCALE GENOMIC DNA]</scope>
    <source>
        <strain evidence="3 4">C115</strain>
    </source>
</reference>
<dbReference type="eggNOG" id="COG4520">
    <property type="taxonomic scope" value="Bacteria"/>
</dbReference>
<dbReference type="RefSeq" id="WP_009452195.1">
    <property type="nucleotide sequence ID" value="NZ_AMSI01000016.1"/>
</dbReference>
<dbReference type="Proteomes" id="UP000007374">
    <property type="component" value="Unassembled WGS sequence"/>
</dbReference>
<proteinExistence type="predicted"/>
<protein>
    <recommendedName>
        <fullName evidence="2">Surface antigen domain-containing protein</fullName>
    </recommendedName>
</protein>
<dbReference type="EMBL" id="AMSI01000016">
    <property type="protein sequence ID" value="EKF40649.1"/>
    <property type="molecule type" value="Genomic_DNA"/>
</dbReference>
<evidence type="ECO:0000256" key="1">
    <source>
        <dbReference type="SAM" id="SignalP"/>
    </source>
</evidence>
<evidence type="ECO:0000313" key="4">
    <source>
        <dbReference type="Proteomes" id="UP000007374"/>
    </source>
</evidence>
<dbReference type="STRING" id="721133.SAMN05216176_103396"/>
<dbReference type="AlphaFoldDB" id="K2NSC3"/>
<dbReference type="Pfam" id="PF16998">
    <property type="entry name" value="17kDa_Anti_2"/>
    <property type="match status" value="1"/>
</dbReference>
<keyword evidence="1" id="KW-0732">Signal</keyword>
<evidence type="ECO:0000259" key="2">
    <source>
        <dbReference type="Pfam" id="PF16998"/>
    </source>
</evidence>
<dbReference type="OrthoDB" id="5402098at2"/>
<sequence>MKSALIAVVASALALSGCVSGSLSQGELQPSQFAATAAPRSETFAGIEGGGLIGGNLGSSLTRQQRRLGLEAEYKALENTPAGQDVTWKDASSGRSGSVRAAQPYRVGSQDCRQYIHTLEMGGASQEARGTACRNENGSWTLLS</sequence>
<accession>K2NSC3</accession>
<dbReference type="PROSITE" id="PS51257">
    <property type="entry name" value="PROKAR_LIPOPROTEIN"/>
    <property type="match status" value="1"/>
</dbReference>
<comment type="caution">
    <text evidence="3">The sequence shown here is derived from an EMBL/GenBank/DDBJ whole genome shotgun (WGS) entry which is preliminary data.</text>
</comment>
<evidence type="ECO:0000313" key="3">
    <source>
        <dbReference type="EMBL" id="EKF40649.1"/>
    </source>
</evidence>
<gene>
    <name evidence="3" type="ORF">NA8A_19910</name>
</gene>
<feature type="chain" id="PRO_5003864818" description="Surface antigen domain-containing protein" evidence="1">
    <location>
        <begin position="22"/>
        <end position="144"/>
    </location>
</feature>
<feature type="signal peptide" evidence="1">
    <location>
        <begin position="1"/>
        <end position="21"/>
    </location>
</feature>
<dbReference type="PATRIC" id="fig|1231190.3.peg.4114"/>
<keyword evidence="4" id="KW-1185">Reference proteome</keyword>
<feature type="domain" description="Surface antigen" evidence="2">
    <location>
        <begin position="84"/>
        <end position="143"/>
    </location>
</feature>
<name>K2NSC3_9HYPH</name>
<organism evidence="3 4">
    <name type="scientific">Nitratireductor indicus C115</name>
    <dbReference type="NCBI Taxonomy" id="1231190"/>
    <lineage>
        <taxon>Bacteria</taxon>
        <taxon>Pseudomonadati</taxon>
        <taxon>Pseudomonadota</taxon>
        <taxon>Alphaproteobacteria</taxon>
        <taxon>Hyphomicrobiales</taxon>
        <taxon>Phyllobacteriaceae</taxon>
        <taxon>Nitratireductor</taxon>
    </lineage>
</organism>
<dbReference type="InterPro" id="IPR016364">
    <property type="entry name" value="Surface_antigen_Rickettsia"/>
</dbReference>
<dbReference type="PIRSF" id="PIRSF002721">
    <property type="entry name" value="Surface_antigen_Rickettsia"/>
    <property type="match status" value="1"/>
</dbReference>
<dbReference type="InterPro" id="IPR032635">
    <property type="entry name" value="Anti_2"/>
</dbReference>